<dbReference type="InterPro" id="IPR011664">
    <property type="entry name" value="Abi_system_AbiD/AbiF-like"/>
</dbReference>
<accession>A0A2I1M7X3</accession>
<dbReference type="RefSeq" id="WP_021618637.1">
    <property type="nucleotide sequence ID" value="NZ_JAHACM010000005.1"/>
</dbReference>
<sequence length="292" mass="33750">MKSAKTIDEMIKLFEDRELIIADEEHFRDLLYNNNYYRLSGYFRVFQIDPSNGDNRFIAGTTEEDFIAPYILDAKLRALILQGISILEITLRSRFAYEIAQDGHAYDYVSLSAYKHLAKRKTSSYQERLILKINDWIEKSSEVCTRHYHEVGKDIPVWAAVEVLPFDTVSKMLSSHIDSQALRQVYKSIGLPKNPRIGSSIVHAMVYLRNLCAHHSRLWKRETIISVPHISYVEETINGISYEQKSVAASLILLMHMVDFINHSSEYSEEILSFLRANNSYVNGLATPVHWK</sequence>
<protein>
    <submittedName>
        <fullName evidence="1">DNA-binding protein</fullName>
    </submittedName>
</protein>
<dbReference type="GO" id="GO:0003677">
    <property type="term" value="F:DNA binding"/>
    <property type="evidence" value="ECO:0007669"/>
    <property type="project" value="UniProtKB-KW"/>
</dbReference>
<reference evidence="1 2" key="1">
    <citation type="submission" date="2017-12" db="EMBL/GenBank/DDBJ databases">
        <title>Phylogenetic diversity of female urinary microbiome.</title>
        <authorList>
            <person name="Thomas-White K."/>
            <person name="Wolfe A.J."/>
        </authorList>
    </citation>
    <scope>NUCLEOTIDE SEQUENCE [LARGE SCALE GENOMIC DNA]</scope>
    <source>
        <strain evidence="1 2">UMB0064</strain>
    </source>
</reference>
<keyword evidence="1" id="KW-0238">DNA-binding</keyword>
<evidence type="ECO:0000313" key="1">
    <source>
        <dbReference type="EMBL" id="PKZ16231.1"/>
    </source>
</evidence>
<organism evidence="1 2">
    <name type="scientific">Alloscardovia omnicolens</name>
    <dbReference type="NCBI Taxonomy" id="419015"/>
    <lineage>
        <taxon>Bacteria</taxon>
        <taxon>Bacillati</taxon>
        <taxon>Actinomycetota</taxon>
        <taxon>Actinomycetes</taxon>
        <taxon>Bifidobacteriales</taxon>
        <taxon>Bifidobacteriaceae</taxon>
        <taxon>Alloscardovia</taxon>
    </lineage>
</organism>
<evidence type="ECO:0000313" key="2">
    <source>
        <dbReference type="Proteomes" id="UP000242263"/>
    </source>
</evidence>
<gene>
    <name evidence="1" type="ORF">CYJ32_02025</name>
</gene>
<dbReference type="Proteomes" id="UP000242263">
    <property type="component" value="Unassembled WGS sequence"/>
</dbReference>
<dbReference type="EMBL" id="PKGU01000001">
    <property type="protein sequence ID" value="PKZ16231.1"/>
    <property type="molecule type" value="Genomic_DNA"/>
</dbReference>
<dbReference type="PROSITE" id="PS00159">
    <property type="entry name" value="ALDOLASE_KDPG_KHG_1"/>
    <property type="match status" value="1"/>
</dbReference>
<name>A0A2I1M7X3_9BIFI</name>
<dbReference type="InterPro" id="IPR031337">
    <property type="entry name" value="KDPG/KHG_AS_1"/>
</dbReference>
<comment type="caution">
    <text evidence="1">The sequence shown here is derived from an EMBL/GenBank/DDBJ whole genome shotgun (WGS) entry which is preliminary data.</text>
</comment>
<dbReference type="AlphaFoldDB" id="A0A2I1M7X3"/>
<proteinExistence type="predicted"/>
<dbReference type="Pfam" id="PF07751">
    <property type="entry name" value="Abi_2"/>
    <property type="match status" value="1"/>
</dbReference>